<organism evidence="2 3">
    <name type="scientific">Nocardia aurantia</name>
    <dbReference type="NCBI Taxonomy" id="2585199"/>
    <lineage>
        <taxon>Bacteria</taxon>
        <taxon>Bacillati</taxon>
        <taxon>Actinomycetota</taxon>
        <taxon>Actinomycetes</taxon>
        <taxon>Mycobacteriales</taxon>
        <taxon>Nocardiaceae</taxon>
        <taxon>Nocardia</taxon>
    </lineage>
</organism>
<keyword evidence="1" id="KW-1133">Transmembrane helix</keyword>
<keyword evidence="1" id="KW-0812">Transmembrane</keyword>
<evidence type="ECO:0000313" key="3">
    <source>
        <dbReference type="Proteomes" id="UP000431401"/>
    </source>
</evidence>
<evidence type="ECO:0000256" key="1">
    <source>
        <dbReference type="SAM" id="Phobius"/>
    </source>
</evidence>
<keyword evidence="1" id="KW-0472">Membrane</keyword>
<name>A0A7K0DRS6_9NOCA</name>
<comment type="caution">
    <text evidence="2">The sequence shown here is derived from an EMBL/GenBank/DDBJ whole genome shotgun (WGS) entry which is preliminary data.</text>
</comment>
<accession>A0A7K0DRS6</accession>
<dbReference type="Proteomes" id="UP000431401">
    <property type="component" value="Unassembled WGS sequence"/>
</dbReference>
<evidence type="ECO:0000313" key="2">
    <source>
        <dbReference type="EMBL" id="MQY28465.1"/>
    </source>
</evidence>
<gene>
    <name evidence="2" type="ORF">NRB56_40490</name>
</gene>
<reference evidence="2 3" key="1">
    <citation type="submission" date="2019-10" db="EMBL/GenBank/DDBJ databases">
        <title>Nocardia macrotermitis sp. nov. and Nocardia aurantia sp. nov., isolated from the gut of fungus growing-termite Macrotermes natalensis.</title>
        <authorList>
            <person name="Benndorf R."/>
            <person name="Schwitalla J."/>
            <person name="Martin K."/>
            <person name="De Beer W."/>
            <person name="Kaster A.-K."/>
            <person name="Vollmers J."/>
            <person name="Poulsen M."/>
            <person name="Beemelmanns C."/>
        </authorList>
    </citation>
    <scope>NUCLEOTIDE SEQUENCE [LARGE SCALE GENOMIC DNA]</scope>
    <source>
        <strain evidence="2 3">RB56</strain>
    </source>
</reference>
<keyword evidence="3" id="KW-1185">Reference proteome</keyword>
<protein>
    <submittedName>
        <fullName evidence="2">Uncharacterized protein</fullName>
    </submittedName>
</protein>
<dbReference type="AlphaFoldDB" id="A0A7K0DRS6"/>
<sequence length="231" mass="25093">MKRVRTRVASNHPLPGKDFVLDESALDQIADALATGTTPMNFNHDPGRQLEVQNVTAGVEQLDDGHRAAWAEFDVDADDWAAIQNEIKEQGAPGGFSIAFFEHLAGISGGADFQIAADASYYTDDEILSAASGLPSTHTVEFSRIHQLSALPDAAIFLKYGASVLLAIPANILAAILYDSAKRFLPSRSHRNVFKFERREADGATTKAHIVTSDPEELRRAIEAFVNDDEA</sequence>
<dbReference type="EMBL" id="WEGI01000009">
    <property type="protein sequence ID" value="MQY28465.1"/>
    <property type="molecule type" value="Genomic_DNA"/>
</dbReference>
<feature type="transmembrane region" description="Helical" evidence="1">
    <location>
        <begin position="157"/>
        <end position="178"/>
    </location>
</feature>
<proteinExistence type="predicted"/>